<keyword evidence="1" id="KW-0472">Membrane</keyword>
<sequence>MNSRFGRHNNEGGVTLLELLVALGIFGLVIVIIFGAFSTSILIERRIIALRNAGDNIRFAIESINREIRTGNNFSGGDSSFSFTNAIGESVIYRINNNAIERSSNGGASYAPITGSEITINYMHFYVSGEPLNDGLEPRVTITIGISSQVGNQTANYKIQTTVSQRFLQS</sequence>
<dbReference type="Proteomes" id="UP000033986">
    <property type="component" value="Unassembled WGS sequence"/>
</dbReference>
<keyword evidence="1" id="KW-1133">Transmembrane helix</keyword>
<feature type="transmembrane region" description="Helical" evidence="1">
    <location>
        <begin position="20"/>
        <end position="43"/>
    </location>
</feature>
<comment type="caution">
    <text evidence="2">The sequence shown here is derived from an EMBL/GenBank/DDBJ whole genome shotgun (WGS) entry which is preliminary data.</text>
</comment>
<gene>
    <name evidence="2" type="ORF">UV07_C0002G0015</name>
</gene>
<dbReference type="PROSITE" id="PS00409">
    <property type="entry name" value="PROKAR_NTER_METHYL"/>
    <property type="match status" value="1"/>
</dbReference>
<dbReference type="AlphaFoldDB" id="A0A0G0Z871"/>
<name>A0A0G0Z871_9BACT</name>
<protein>
    <recommendedName>
        <fullName evidence="4">Prepilin-type N-terminal cleavage/methylation domain-containing protein</fullName>
    </recommendedName>
</protein>
<evidence type="ECO:0000256" key="1">
    <source>
        <dbReference type="SAM" id="Phobius"/>
    </source>
</evidence>
<evidence type="ECO:0008006" key="4">
    <source>
        <dbReference type="Google" id="ProtNLM"/>
    </source>
</evidence>
<dbReference type="EMBL" id="LCDB01000002">
    <property type="protein sequence ID" value="KKS44829.1"/>
    <property type="molecule type" value="Genomic_DNA"/>
</dbReference>
<organism evidence="2 3">
    <name type="scientific">Candidatus Azambacteria bacterium GW2011_GWB1_42_17</name>
    <dbReference type="NCBI Taxonomy" id="1618615"/>
    <lineage>
        <taxon>Bacteria</taxon>
        <taxon>Candidatus Azamiibacteriota</taxon>
    </lineage>
</organism>
<proteinExistence type="predicted"/>
<dbReference type="Pfam" id="PF07963">
    <property type="entry name" value="N_methyl"/>
    <property type="match status" value="1"/>
</dbReference>
<accession>A0A0G0Z871</accession>
<dbReference type="InterPro" id="IPR012902">
    <property type="entry name" value="N_methyl_site"/>
</dbReference>
<reference evidence="2 3" key="1">
    <citation type="journal article" date="2015" name="Nature">
        <title>rRNA introns, odd ribosomes, and small enigmatic genomes across a large radiation of phyla.</title>
        <authorList>
            <person name="Brown C.T."/>
            <person name="Hug L.A."/>
            <person name="Thomas B.C."/>
            <person name="Sharon I."/>
            <person name="Castelle C.J."/>
            <person name="Singh A."/>
            <person name="Wilkins M.J."/>
            <person name="Williams K.H."/>
            <person name="Banfield J.F."/>
        </authorList>
    </citation>
    <scope>NUCLEOTIDE SEQUENCE [LARGE SCALE GENOMIC DNA]</scope>
</reference>
<evidence type="ECO:0000313" key="3">
    <source>
        <dbReference type="Proteomes" id="UP000033986"/>
    </source>
</evidence>
<evidence type="ECO:0000313" key="2">
    <source>
        <dbReference type="EMBL" id="KKS44829.1"/>
    </source>
</evidence>
<keyword evidence="1" id="KW-0812">Transmembrane</keyword>